<organism evidence="2 3">
    <name type="scientific">Mycena alexandri</name>
    <dbReference type="NCBI Taxonomy" id="1745969"/>
    <lineage>
        <taxon>Eukaryota</taxon>
        <taxon>Fungi</taxon>
        <taxon>Dikarya</taxon>
        <taxon>Basidiomycota</taxon>
        <taxon>Agaricomycotina</taxon>
        <taxon>Agaricomycetes</taxon>
        <taxon>Agaricomycetidae</taxon>
        <taxon>Agaricales</taxon>
        <taxon>Marasmiineae</taxon>
        <taxon>Mycenaceae</taxon>
        <taxon>Mycena</taxon>
    </lineage>
</organism>
<comment type="caution">
    <text evidence="2">The sequence shown here is derived from an EMBL/GenBank/DDBJ whole genome shotgun (WGS) entry which is preliminary data.</text>
</comment>
<evidence type="ECO:0000313" key="2">
    <source>
        <dbReference type="EMBL" id="KAJ7020530.1"/>
    </source>
</evidence>
<reference evidence="2" key="1">
    <citation type="submission" date="2023-03" db="EMBL/GenBank/DDBJ databases">
        <title>Massive genome expansion in bonnet fungi (Mycena s.s.) driven by repeated elements and novel gene families across ecological guilds.</title>
        <authorList>
            <consortium name="Lawrence Berkeley National Laboratory"/>
            <person name="Harder C.B."/>
            <person name="Miyauchi S."/>
            <person name="Viragh M."/>
            <person name="Kuo A."/>
            <person name="Thoen E."/>
            <person name="Andreopoulos B."/>
            <person name="Lu D."/>
            <person name="Skrede I."/>
            <person name="Drula E."/>
            <person name="Henrissat B."/>
            <person name="Morin E."/>
            <person name="Kohler A."/>
            <person name="Barry K."/>
            <person name="LaButti K."/>
            <person name="Morin E."/>
            <person name="Salamov A."/>
            <person name="Lipzen A."/>
            <person name="Mereny Z."/>
            <person name="Hegedus B."/>
            <person name="Baldrian P."/>
            <person name="Stursova M."/>
            <person name="Weitz H."/>
            <person name="Taylor A."/>
            <person name="Grigoriev I.V."/>
            <person name="Nagy L.G."/>
            <person name="Martin F."/>
            <person name="Kauserud H."/>
        </authorList>
    </citation>
    <scope>NUCLEOTIDE SEQUENCE</scope>
    <source>
        <strain evidence="2">CBHHK200</strain>
    </source>
</reference>
<evidence type="ECO:0000256" key="1">
    <source>
        <dbReference type="SAM" id="SignalP"/>
    </source>
</evidence>
<feature type="chain" id="PRO_5041977203" evidence="1">
    <location>
        <begin position="22"/>
        <end position="113"/>
    </location>
</feature>
<protein>
    <submittedName>
        <fullName evidence="2">Uncharacterized protein</fullName>
    </submittedName>
</protein>
<dbReference type="AlphaFoldDB" id="A0AAD6S606"/>
<accession>A0AAD6S606</accession>
<name>A0AAD6S606_9AGAR</name>
<dbReference type="EMBL" id="JARJCM010000259">
    <property type="protein sequence ID" value="KAJ7020530.1"/>
    <property type="molecule type" value="Genomic_DNA"/>
</dbReference>
<sequence>MSSSILLTSLPVAVTISDVVALALDASAVAVFNPFSYYSLVPLGNLTQWNTTSISNDSFTSFGSLVCSGTKFHWQLVGRRSRSGYEYNFVMAPSKRSLATLQVMQDIQDGAVL</sequence>
<keyword evidence="3" id="KW-1185">Reference proteome</keyword>
<evidence type="ECO:0000313" key="3">
    <source>
        <dbReference type="Proteomes" id="UP001218188"/>
    </source>
</evidence>
<gene>
    <name evidence="2" type="ORF">C8F04DRAFT_1274914</name>
</gene>
<feature type="signal peptide" evidence="1">
    <location>
        <begin position="1"/>
        <end position="21"/>
    </location>
</feature>
<proteinExistence type="predicted"/>
<dbReference type="Proteomes" id="UP001218188">
    <property type="component" value="Unassembled WGS sequence"/>
</dbReference>
<keyword evidence="1" id="KW-0732">Signal</keyword>